<keyword evidence="3" id="KW-1185">Reference proteome</keyword>
<gene>
    <name evidence="2" type="ORF">GCM10023231_22960</name>
</gene>
<dbReference type="SMART" id="SM00855">
    <property type="entry name" value="PGAM"/>
    <property type="match status" value="1"/>
</dbReference>
<dbReference type="InterPro" id="IPR029033">
    <property type="entry name" value="His_PPase_superfam"/>
</dbReference>
<evidence type="ECO:0000313" key="3">
    <source>
        <dbReference type="Proteomes" id="UP001501411"/>
    </source>
</evidence>
<reference evidence="3" key="1">
    <citation type="journal article" date="2019" name="Int. J. Syst. Evol. Microbiol.">
        <title>The Global Catalogue of Microorganisms (GCM) 10K type strain sequencing project: providing services to taxonomists for standard genome sequencing and annotation.</title>
        <authorList>
            <consortium name="The Broad Institute Genomics Platform"/>
            <consortium name="The Broad Institute Genome Sequencing Center for Infectious Disease"/>
            <person name="Wu L."/>
            <person name="Ma J."/>
        </authorList>
    </citation>
    <scope>NUCLEOTIDE SEQUENCE [LARGE SCALE GENOMIC DNA]</scope>
    <source>
        <strain evidence="3">JCM 18200</strain>
    </source>
</reference>
<dbReference type="Proteomes" id="UP001501411">
    <property type="component" value="Unassembled WGS sequence"/>
</dbReference>
<dbReference type="InterPro" id="IPR013078">
    <property type="entry name" value="His_Pase_superF_clade-1"/>
</dbReference>
<name>A0ABP9BDR5_9SPHI</name>
<dbReference type="PANTHER" id="PTHR46517">
    <property type="entry name" value="FRUCTOSE-2,6-BISPHOSPHATASE TIGAR"/>
    <property type="match status" value="1"/>
</dbReference>
<proteinExistence type="predicted"/>
<dbReference type="CDD" id="cd07067">
    <property type="entry name" value="HP_PGM_like"/>
    <property type="match status" value="1"/>
</dbReference>
<organism evidence="2 3">
    <name type="scientific">Olivibacter ginsenosidimutans</name>
    <dbReference type="NCBI Taxonomy" id="1176537"/>
    <lineage>
        <taxon>Bacteria</taxon>
        <taxon>Pseudomonadati</taxon>
        <taxon>Bacteroidota</taxon>
        <taxon>Sphingobacteriia</taxon>
        <taxon>Sphingobacteriales</taxon>
        <taxon>Sphingobacteriaceae</taxon>
        <taxon>Olivibacter</taxon>
    </lineage>
</organism>
<dbReference type="SUPFAM" id="SSF53254">
    <property type="entry name" value="Phosphoglycerate mutase-like"/>
    <property type="match status" value="1"/>
</dbReference>
<dbReference type="Pfam" id="PF00300">
    <property type="entry name" value="His_Phos_1"/>
    <property type="match status" value="1"/>
</dbReference>
<dbReference type="PROSITE" id="PS00175">
    <property type="entry name" value="PG_MUTASE"/>
    <property type="match status" value="1"/>
</dbReference>
<protein>
    <submittedName>
        <fullName evidence="2">Histidine phosphatase family protein</fullName>
    </submittedName>
</protein>
<accession>A0ABP9BDR5</accession>
<dbReference type="Gene3D" id="3.40.50.1240">
    <property type="entry name" value="Phosphoglycerate mutase-like"/>
    <property type="match status" value="1"/>
</dbReference>
<dbReference type="RefSeq" id="WP_345231927.1">
    <property type="nucleotide sequence ID" value="NZ_BAABIQ010000035.1"/>
</dbReference>
<dbReference type="EMBL" id="BAABIQ010000035">
    <property type="protein sequence ID" value="GAA4794025.1"/>
    <property type="molecule type" value="Genomic_DNA"/>
</dbReference>
<evidence type="ECO:0000313" key="2">
    <source>
        <dbReference type="EMBL" id="GAA4794025.1"/>
    </source>
</evidence>
<dbReference type="InterPro" id="IPR051695">
    <property type="entry name" value="Phosphoglycerate_Mutase"/>
</dbReference>
<sequence>MKKLFYIIRHGETDLNKQGIVQGRGVNTPLNAYGKQQAHAFYEAYKGIGFDKIYTSTLQRTHQTVAEFMADGIPYEQLEGLDEISWGIYEGKVQSDTIITGFNSITQQWSEGKLEVSVAEGENPLTVQERQKKALNYMLSKKDERKVLVCMHGRAMRIFLCLLINKPLSEMDDFPHMNTALYLVSYDNGIFTIEDHYNINHLTELQRTVEE</sequence>
<evidence type="ECO:0000256" key="1">
    <source>
        <dbReference type="ARBA" id="ARBA00022801"/>
    </source>
</evidence>
<comment type="caution">
    <text evidence="2">The sequence shown here is derived from an EMBL/GenBank/DDBJ whole genome shotgun (WGS) entry which is preliminary data.</text>
</comment>
<dbReference type="InterPro" id="IPR001345">
    <property type="entry name" value="PG/BPGM_mutase_AS"/>
</dbReference>
<keyword evidence="1" id="KW-0378">Hydrolase</keyword>
<dbReference type="PANTHER" id="PTHR46517:SF1">
    <property type="entry name" value="FRUCTOSE-2,6-BISPHOSPHATASE TIGAR"/>
    <property type="match status" value="1"/>
</dbReference>